<name>A0AAU9EPQ3_9BACT</name>
<dbReference type="KEGG" id="dmp:FAK_21950"/>
<dbReference type="PANTHER" id="PTHR42730">
    <property type="entry name" value="2-OXOGLUTARATE SYNTHASE SUBUNIT KORC"/>
    <property type="match status" value="1"/>
</dbReference>
<dbReference type="RefSeq" id="WP_338599114.1">
    <property type="nucleotide sequence ID" value="NZ_AP028679.1"/>
</dbReference>
<accession>A0AAU9EPQ3</accession>
<evidence type="ECO:0000313" key="3">
    <source>
        <dbReference type="EMBL" id="BEQ15129.1"/>
    </source>
</evidence>
<dbReference type="InterPro" id="IPR011894">
    <property type="entry name" value="PorC_KorC"/>
</dbReference>
<dbReference type="InterPro" id="IPR052554">
    <property type="entry name" value="2-oxoglutarate_synth_KorC"/>
</dbReference>
<dbReference type="InterPro" id="IPR002869">
    <property type="entry name" value="Pyrv_flavodox_OxRed_cen"/>
</dbReference>
<dbReference type="Pfam" id="PF01558">
    <property type="entry name" value="POR"/>
    <property type="match status" value="1"/>
</dbReference>
<evidence type="ECO:0000313" key="4">
    <source>
        <dbReference type="Proteomes" id="UP001366166"/>
    </source>
</evidence>
<proteinExistence type="predicted"/>
<evidence type="ECO:0000259" key="2">
    <source>
        <dbReference type="Pfam" id="PF01558"/>
    </source>
</evidence>
<feature type="domain" description="Pyruvate/ketoisovalerate oxidoreductase catalytic" evidence="2">
    <location>
        <begin position="11"/>
        <end position="174"/>
    </location>
</feature>
<dbReference type="AlphaFoldDB" id="A0AAU9EPQ3"/>
<dbReference type="SUPFAM" id="SSF53323">
    <property type="entry name" value="Pyruvate-ferredoxin oxidoreductase, PFOR, domain III"/>
    <property type="match status" value="1"/>
</dbReference>
<dbReference type="EMBL" id="AP028679">
    <property type="protein sequence ID" value="BEQ15129.1"/>
    <property type="molecule type" value="Genomic_DNA"/>
</dbReference>
<organism evidence="3 4">
    <name type="scientific">Desulfoferula mesophila</name>
    <dbReference type="NCBI Taxonomy" id="3058419"/>
    <lineage>
        <taxon>Bacteria</taxon>
        <taxon>Pseudomonadati</taxon>
        <taxon>Thermodesulfobacteriota</taxon>
        <taxon>Desulfarculia</taxon>
        <taxon>Desulfarculales</taxon>
        <taxon>Desulfarculaceae</taxon>
        <taxon>Desulfoferula</taxon>
    </lineage>
</organism>
<dbReference type="Proteomes" id="UP001366166">
    <property type="component" value="Chromosome"/>
</dbReference>
<dbReference type="InterPro" id="IPR019752">
    <property type="entry name" value="Pyrv/ketoisovalerate_OxRed_cat"/>
</dbReference>
<dbReference type="GO" id="GO:0016625">
    <property type="term" value="F:oxidoreductase activity, acting on the aldehyde or oxo group of donors, iron-sulfur protein as acceptor"/>
    <property type="evidence" value="ECO:0007669"/>
    <property type="project" value="InterPro"/>
</dbReference>
<dbReference type="Gene3D" id="3.40.920.10">
    <property type="entry name" value="Pyruvate-ferredoxin oxidoreductase, PFOR, domain III"/>
    <property type="match status" value="1"/>
</dbReference>
<protein>
    <submittedName>
        <fullName evidence="3">2-oxoglutarate ferredoxin oxidoreductase subunit gamma</fullName>
    </submittedName>
</protein>
<sequence>MRKEVRFAGFGGQGVIKAALLTAMAAGLNDEVEVAQTQSYGPEARGGACKSDVVINDGEIDYVKALDIDHFLVMSQPAMDRYASELDLSKAVIIADGTLVKSAPEEAAKVYYVDATARAEQDFGRALFANIIMLGALAAISKVVKLEDLSTILDGNVPPKTLETNRQALRLGYELGEEALVKQA</sequence>
<dbReference type="NCBIfam" id="TIGR02175">
    <property type="entry name" value="PorC_KorC"/>
    <property type="match status" value="1"/>
</dbReference>
<reference evidence="4" key="1">
    <citation type="journal article" date="2023" name="Arch. Microbiol.">
        <title>Desulfoferula mesophilus gen. nov. sp. nov., a mesophilic sulfate-reducing bacterium isolated from a brackish lake sediment.</title>
        <authorList>
            <person name="Watanabe T."/>
            <person name="Yabe T."/>
            <person name="Tsuji J.M."/>
            <person name="Fukui M."/>
        </authorList>
    </citation>
    <scope>NUCLEOTIDE SEQUENCE [LARGE SCALE GENOMIC DNA]</scope>
    <source>
        <strain evidence="4">12FAK</strain>
    </source>
</reference>
<keyword evidence="1" id="KW-0560">Oxidoreductase</keyword>
<gene>
    <name evidence="3" type="ORF">FAK_21950</name>
</gene>
<evidence type="ECO:0000256" key="1">
    <source>
        <dbReference type="ARBA" id="ARBA00023002"/>
    </source>
</evidence>
<keyword evidence="4" id="KW-1185">Reference proteome</keyword>
<dbReference type="PANTHER" id="PTHR42730:SF1">
    <property type="entry name" value="2-OXOGLUTARATE SYNTHASE SUBUNIT KORC"/>
    <property type="match status" value="1"/>
</dbReference>